<evidence type="ECO:0000259" key="4">
    <source>
        <dbReference type="Pfam" id="PF01926"/>
    </source>
</evidence>
<dbReference type="Gene3D" id="3.10.20.30">
    <property type="match status" value="1"/>
</dbReference>
<accession>A0A382FBX5</accession>
<dbReference type="GO" id="GO:0005525">
    <property type="term" value="F:GTP binding"/>
    <property type="evidence" value="ECO:0007669"/>
    <property type="project" value="InterPro"/>
</dbReference>
<dbReference type="GO" id="GO:0046872">
    <property type="term" value="F:metal ion binding"/>
    <property type="evidence" value="ECO:0007669"/>
    <property type="project" value="UniProtKB-KW"/>
</dbReference>
<dbReference type="InterPro" id="IPR006073">
    <property type="entry name" value="GTP-bd"/>
</dbReference>
<evidence type="ECO:0008006" key="7">
    <source>
        <dbReference type="Google" id="ProtNLM"/>
    </source>
</evidence>
<protein>
    <recommendedName>
        <fullName evidence="7">TGS domain-containing protein</fullName>
    </recommendedName>
</protein>
<dbReference type="InterPro" id="IPR023192">
    <property type="entry name" value="TGS-like_dom_sf"/>
</dbReference>
<keyword evidence="3" id="KW-0067">ATP-binding</keyword>
<dbReference type="InterPro" id="IPR004396">
    <property type="entry name" value="ATPase_YchF/OLA1"/>
</dbReference>
<dbReference type="InterPro" id="IPR012676">
    <property type="entry name" value="TGS-like"/>
</dbReference>
<dbReference type="SUPFAM" id="SSF81271">
    <property type="entry name" value="TGS-like"/>
    <property type="match status" value="1"/>
</dbReference>
<organism evidence="6">
    <name type="scientific">marine metagenome</name>
    <dbReference type="NCBI Taxonomy" id="408172"/>
    <lineage>
        <taxon>unclassified sequences</taxon>
        <taxon>metagenomes</taxon>
        <taxon>ecological metagenomes</taxon>
    </lineage>
</organism>
<dbReference type="AlphaFoldDB" id="A0A382FBX5"/>
<dbReference type="Gene3D" id="1.10.150.300">
    <property type="entry name" value="TGS-like domain"/>
    <property type="match status" value="1"/>
</dbReference>
<evidence type="ECO:0000256" key="1">
    <source>
        <dbReference type="ARBA" id="ARBA00022723"/>
    </source>
</evidence>
<dbReference type="InterPro" id="IPR027417">
    <property type="entry name" value="P-loop_NTPase"/>
</dbReference>
<dbReference type="FunFam" id="3.10.20.30:FF:000001">
    <property type="entry name" value="Ribosome-binding ATPase YchF"/>
    <property type="match status" value="1"/>
</dbReference>
<dbReference type="Pfam" id="PF06071">
    <property type="entry name" value="YchF-GTPase_C"/>
    <property type="match status" value="1"/>
</dbReference>
<dbReference type="GO" id="GO:0005524">
    <property type="term" value="F:ATP binding"/>
    <property type="evidence" value="ECO:0007669"/>
    <property type="project" value="UniProtKB-KW"/>
</dbReference>
<proteinExistence type="predicted"/>
<keyword evidence="1" id="KW-0479">Metal-binding</keyword>
<dbReference type="PIRSF" id="PIRSF006641">
    <property type="entry name" value="CHP00092"/>
    <property type="match status" value="1"/>
</dbReference>
<gene>
    <name evidence="6" type="ORF">METZ01_LOCUS212567</name>
</gene>
<name>A0A382FBX5_9ZZZZ</name>
<evidence type="ECO:0000256" key="2">
    <source>
        <dbReference type="ARBA" id="ARBA00022741"/>
    </source>
</evidence>
<dbReference type="PANTHER" id="PTHR23305:SF18">
    <property type="entry name" value="OBG-TYPE G DOMAIN-CONTAINING PROTEIN"/>
    <property type="match status" value="1"/>
</dbReference>
<keyword evidence="2" id="KW-0547">Nucleotide-binding</keyword>
<feature type="domain" description="YchF C-terminal" evidence="5">
    <location>
        <begin position="279"/>
        <end position="362"/>
    </location>
</feature>
<feature type="domain" description="G" evidence="4">
    <location>
        <begin position="2"/>
        <end position="109"/>
    </location>
</feature>
<reference evidence="6" key="1">
    <citation type="submission" date="2018-05" db="EMBL/GenBank/DDBJ databases">
        <authorList>
            <person name="Lanie J.A."/>
            <person name="Ng W.-L."/>
            <person name="Kazmierczak K.M."/>
            <person name="Andrzejewski T.M."/>
            <person name="Davidsen T.M."/>
            <person name="Wayne K.J."/>
            <person name="Tettelin H."/>
            <person name="Glass J.I."/>
            <person name="Rusch D."/>
            <person name="Podicherti R."/>
            <person name="Tsui H.-C.T."/>
            <person name="Winkler M.E."/>
        </authorList>
    </citation>
    <scope>NUCLEOTIDE SEQUENCE</scope>
</reference>
<sequence>MDVAIIGLAQSGKTTVFNALTKGHGAPTGGGGPGGEMHVGVVKVPDPRLDILDGMYHPKKVINAEITYWDLPGAEDPSKSQSIGGRHKNILQSADAFLVVVRTFTDPSVHNPAGSVDAGRDLSAMLEELTFSDLEVMDRAVERQDNEVKKAKPADRQTMTRHLDAVNKAKTALEDGVPLRRQNLSPSEMEFLSAYQLLTAKPVIVAFNTDETGPDVDMTQLGLDDSAIHTLGQVSLCGKLEEDLSLMSDEDDAMFREELGVGEPATFKVINVSYGTLGLISFLTVGEDEVRAWTIPADLPAQEAAGAVHSDFIRGFIRAEVIPYDDLVRCGGIPQGRKEGVLRSEGKTYLVKDGDVINFLINV</sequence>
<evidence type="ECO:0000256" key="3">
    <source>
        <dbReference type="ARBA" id="ARBA00022840"/>
    </source>
</evidence>
<dbReference type="EMBL" id="UINC01048763">
    <property type="protein sequence ID" value="SVB59713.1"/>
    <property type="molecule type" value="Genomic_DNA"/>
</dbReference>
<dbReference type="InterPro" id="IPR013029">
    <property type="entry name" value="YchF_C"/>
</dbReference>
<dbReference type="PANTHER" id="PTHR23305">
    <property type="entry name" value="OBG GTPASE FAMILY"/>
    <property type="match status" value="1"/>
</dbReference>
<dbReference type="GO" id="GO:0016887">
    <property type="term" value="F:ATP hydrolysis activity"/>
    <property type="evidence" value="ECO:0007669"/>
    <property type="project" value="InterPro"/>
</dbReference>
<dbReference type="Gene3D" id="3.40.50.300">
    <property type="entry name" value="P-loop containing nucleotide triphosphate hydrolases"/>
    <property type="match status" value="1"/>
</dbReference>
<dbReference type="GO" id="GO:0005737">
    <property type="term" value="C:cytoplasm"/>
    <property type="evidence" value="ECO:0007669"/>
    <property type="project" value="TreeGrafter"/>
</dbReference>
<dbReference type="InterPro" id="IPR012675">
    <property type="entry name" value="Beta-grasp_dom_sf"/>
</dbReference>
<dbReference type="SUPFAM" id="SSF52540">
    <property type="entry name" value="P-loop containing nucleoside triphosphate hydrolases"/>
    <property type="match status" value="1"/>
</dbReference>
<evidence type="ECO:0000313" key="6">
    <source>
        <dbReference type="EMBL" id="SVB59713.1"/>
    </source>
</evidence>
<evidence type="ECO:0000259" key="5">
    <source>
        <dbReference type="Pfam" id="PF06071"/>
    </source>
</evidence>
<dbReference type="Pfam" id="PF01926">
    <property type="entry name" value="MMR_HSR1"/>
    <property type="match status" value="1"/>
</dbReference>